<sequence length="208" mass="22546" precursor="true">MKIKTFLLAAVMMASPLVAGAAGTAADQLKSFIRAVPAAQGEFSQHTRDAAGNPQSTQTGTFVFRRPGQFRWDVLKPYEQQIVSDGKQLYQYDPDLAQVTVRGVDASIGTSPAAILFGTASLESSFQLSEEGQQEGLDWLRAKPLSPDAGFAYVDIGFKQGKPQRLLLKDAFDQTTLIEFSSLQVNPNLPADTFTFTAPEGVDVVEIQ</sequence>
<dbReference type="HAMAP" id="MF_00240">
    <property type="entry name" value="LolA"/>
    <property type="match status" value="1"/>
</dbReference>
<dbReference type="PANTHER" id="PTHR35869:SF1">
    <property type="entry name" value="OUTER-MEMBRANE LIPOPROTEIN CARRIER PROTEIN"/>
    <property type="match status" value="1"/>
</dbReference>
<comment type="function">
    <text evidence="10">Participates in the translocation of lipoproteins from the inner membrane to the outer membrane. Only forms a complex with a lipoprotein if the residue after the N-terminal Cys is not an aspartate (The Asp acts as a targeting signal to indicate that the lipoprotein should stay in the inner membrane).</text>
</comment>
<evidence type="ECO:0000256" key="5">
    <source>
        <dbReference type="ARBA" id="ARBA00022448"/>
    </source>
</evidence>
<name>A0ABT8EHE7_9BURK</name>
<dbReference type="CDD" id="cd16325">
    <property type="entry name" value="LolA"/>
    <property type="match status" value="1"/>
</dbReference>
<feature type="chain" id="PRO_5044920079" description="Outer-membrane lipoprotein carrier protein" evidence="10">
    <location>
        <begin position="22"/>
        <end position="208"/>
    </location>
</feature>
<dbReference type="PANTHER" id="PTHR35869">
    <property type="entry name" value="OUTER-MEMBRANE LIPOPROTEIN CARRIER PROTEIN"/>
    <property type="match status" value="1"/>
</dbReference>
<keyword evidence="9 10" id="KW-0143">Chaperone</keyword>
<comment type="caution">
    <text evidence="11">The sequence shown here is derived from an EMBL/GenBank/DDBJ whole genome shotgun (WGS) entry which is preliminary data.</text>
</comment>
<evidence type="ECO:0000256" key="9">
    <source>
        <dbReference type="ARBA" id="ARBA00023186"/>
    </source>
</evidence>
<dbReference type="Proteomes" id="UP001168613">
    <property type="component" value="Unassembled WGS sequence"/>
</dbReference>
<dbReference type="InterPro" id="IPR018323">
    <property type="entry name" value="OM_lipoprot_carrier_LolA_Pbac"/>
</dbReference>
<evidence type="ECO:0000256" key="7">
    <source>
        <dbReference type="ARBA" id="ARBA00022764"/>
    </source>
</evidence>
<keyword evidence="5 10" id="KW-0813">Transport</keyword>
<protein>
    <recommendedName>
        <fullName evidence="4 10">Outer-membrane lipoprotein carrier protein</fullName>
    </recommendedName>
</protein>
<organism evidence="11 12">
    <name type="scientific">Alcaligenes endophyticus</name>
    <dbReference type="NCBI Taxonomy" id="1929088"/>
    <lineage>
        <taxon>Bacteria</taxon>
        <taxon>Pseudomonadati</taxon>
        <taxon>Pseudomonadota</taxon>
        <taxon>Betaproteobacteria</taxon>
        <taxon>Burkholderiales</taxon>
        <taxon>Alcaligenaceae</taxon>
        <taxon>Alcaligenes</taxon>
    </lineage>
</organism>
<evidence type="ECO:0000256" key="2">
    <source>
        <dbReference type="ARBA" id="ARBA00007615"/>
    </source>
</evidence>
<dbReference type="InterPro" id="IPR029046">
    <property type="entry name" value="LolA/LolB/LppX"/>
</dbReference>
<dbReference type="NCBIfam" id="NF000661">
    <property type="entry name" value="PRK00031.1-3"/>
    <property type="match status" value="1"/>
</dbReference>
<accession>A0ABT8EHE7</accession>
<evidence type="ECO:0000256" key="10">
    <source>
        <dbReference type="HAMAP-Rule" id="MF_00240"/>
    </source>
</evidence>
<dbReference type="EMBL" id="JAJHNU010000001">
    <property type="protein sequence ID" value="MDN4120717.1"/>
    <property type="molecule type" value="Genomic_DNA"/>
</dbReference>
<evidence type="ECO:0000256" key="3">
    <source>
        <dbReference type="ARBA" id="ARBA00011245"/>
    </source>
</evidence>
<dbReference type="InterPro" id="IPR004564">
    <property type="entry name" value="OM_lipoprot_carrier_LolA-like"/>
</dbReference>
<keyword evidence="8 10" id="KW-0653">Protein transport</keyword>
<proteinExistence type="inferred from homology"/>
<dbReference type="RefSeq" id="WP_266124431.1">
    <property type="nucleotide sequence ID" value="NZ_JAJHNU010000001.1"/>
</dbReference>
<feature type="signal peptide" evidence="10">
    <location>
        <begin position="1"/>
        <end position="21"/>
    </location>
</feature>
<keyword evidence="11" id="KW-0449">Lipoprotein</keyword>
<evidence type="ECO:0000256" key="4">
    <source>
        <dbReference type="ARBA" id="ARBA00014035"/>
    </source>
</evidence>
<reference evidence="11" key="1">
    <citation type="submission" date="2021-11" db="EMBL/GenBank/DDBJ databases">
        <title>Draft genome sequence of Alcaligenes endophyticus type strain CCUG 75668T.</title>
        <authorList>
            <person name="Salva-Serra F."/>
            <person name="Duran R.E."/>
            <person name="Seeger M."/>
            <person name="Moore E.R.B."/>
            <person name="Jaen-Luchoro D."/>
        </authorList>
    </citation>
    <scope>NUCLEOTIDE SEQUENCE</scope>
    <source>
        <strain evidence="11">CCUG 75668</strain>
    </source>
</reference>
<comment type="similarity">
    <text evidence="2 10">Belongs to the LolA family.</text>
</comment>
<evidence type="ECO:0000313" key="11">
    <source>
        <dbReference type="EMBL" id="MDN4120717.1"/>
    </source>
</evidence>
<evidence type="ECO:0000313" key="12">
    <source>
        <dbReference type="Proteomes" id="UP001168613"/>
    </source>
</evidence>
<keyword evidence="7 10" id="KW-0574">Periplasm</keyword>
<evidence type="ECO:0000256" key="8">
    <source>
        <dbReference type="ARBA" id="ARBA00022927"/>
    </source>
</evidence>
<comment type="subcellular location">
    <subcellularLocation>
        <location evidence="1 10">Periplasm</location>
    </subcellularLocation>
</comment>
<keyword evidence="6 10" id="KW-0732">Signal</keyword>
<comment type="subunit">
    <text evidence="3 10">Monomer.</text>
</comment>
<dbReference type="Pfam" id="PF03548">
    <property type="entry name" value="LolA"/>
    <property type="match status" value="1"/>
</dbReference>
<gene>
    <name evidence="10 11" type="primary">lolA</name>
    <name evidence="11" type="ORF">LMS43_05400</name>
</gene>
<keyword evidence="12" id="KW-1185">Reference proteome</keyword>
<evidence type="ECO:0000256" key="6">
    <source>
        <dbReference type="ARBA" id="ARBA00022729"/>
    </source>
</evidence>
<evidence type="ECO:0000256" key="1">
    <source>
        <dbReference type="ARBA" id="ARBA00004418"/>
    </source>
</evidence>
<dbReference type="Gene3D" id="2.50.20.10">
    <property type="entry name" value="Lipoprotein localisation LolA/LolB/LppX"/>
    <property type="match status" value="1"/>
</dbReference>
<dbReference type="NCBIfam" id="TIGR00547">
    <property type="entry name" value="lolA"/>
    <property type="match status" value="1"/>
</dbReference>
<dbReference type="SUPFAM" id="SSF89392">
    <property type="entry name" value="Prokaryotic lipoproteins and lipoprotein localization factors"/>
    <property type="match status" value="1"/>
</dbReference>